<dbReference type="PANTHER" id="PTHR13932">
    <property type="entry name" value="COPROPORPHYRINIGEN III OXIDASE"/>
    <property type="match status" value="1"/>
</dbReference>
<keyword evidence="2" id="KW-0479">Metal-binding</keyword>
<dbReference type="SFLD" id="SFLDS00029">
    <property type="entry name" value="Radical_SAM"/>
    <property type="match status" value="1"/>
</dbReference>
<comment type="function">
    <text evidence="2">Probably acts as a heme chaperone, transferring heme to an unknown acceptor. Binds one molecule of heme per monomer, possibly covalently. Binds 1 [4Fe-4S] cluster. The cluster is coordinated with 3 cysteines and an exchangeable S-adenosyl-L-methionine.</text>
</comment>
<dbReference type="RefSeq" id="WP_317488700.1">
    <property type="nucleotide sequence ID" value="NZ_CP136051.1"/>
</dbReference>
<comment type="subcellular location">
    <subcellularLocation>
        <location evidence="2">Cytoplasm</location>
    </subcellularLocation>
</comment>
<gene>
    <name evidence="4" type="primary">hemW</name>
    <name evidence="4" type="ORF">RT717_23050</name>
</gene>
<keyword evidence="2" id="KW-0143">Chaperone</keyword>
<keyword evidence="5" id="KW-1185">Reference proteome</keyword>
<dbReference type="Pfam" id="PF04055">
    <property type="entry name" value="Radical_SAM"/>
    <property type="match status" value="1"/>
</dbReference>
<sequence length="374" mass="42157">MAGIYIHIPFCSQACHYCDFHFSTSLKLKSDLIASICHEITLQKGYLNNEAIETVYLGGGTPSLLDEGDLQQVFGALKESFELTQVAEVTLEANPEDLTTAKLDTFKKLGVNRLSIGIQSFWDEHLRFMNRSHSSSQALKCVELAQKAGFENISIDLIYGVPFRDHSVWQNDLKKAIELNVPHISAYCLTIEEKTAFGQWQKTGKLAPIDDHFAAEQFEMLVSVLESAGYEQYEISNFAKPGRYSKHNTAYWQQKPYLGIGPSAHSYNSVSRQYNVANNAAYIKALNESKIPTTVEVLEANQAFNEYLLTTLRTMWGTSLELAGTKFGVDLLKEKERELSLLRKEELLFTTDSTLYLTKKGKLFADEITSQLML</sequence>
<dbReference type="PANTHER" id="PTHR13932:SF5">
    <property type="entry name" value="RADICAL S-ADENOSYL METHIONINE DOMAIN-CONTAINING PROTEIN 1, MITOCHONDRIAL"/>
    <property type="match status" value="1"/>
</dbReference>
<dbReference type="PROSITE" id="PS51918">
    <property type="entry name" value="RADICAL_SAM"/>
    <property type="match status" value="1"/>
</dbReference>
<dbReference type="EMBL" id="CP136051">
    <property type="protein sequence ID" value="WOK05958.1"/>
    <property type="molecule type" value="Genomic_DNA"/>
</dbReference>
<evidence type="ECO:0000313" key="4">
    <source>
        <dbReference type="EMBL" id="WOK05958.1"/>
    </source>
</evidence>
<name>A0ABZ0ILR1_9BACT</name>
<keyword evidence="2" id="KW-0963">Cytoplasm</keyword>
<reference evidence="4 5" key="1">
    <citation type="journal article" date="2023" name="Microbiol. Resour. Announc.">
        <title>Complete Genome Sequence of Imperialibacter roseus strain P4T.</title>
        <authorList>
            <person name="Tizabi D.R."/>
            <person name="Bachvaroff T."/>
            <person name="Hill R.T."/>
        </authorList>
    </citation>
    <scope>NUCLEOTIDE SEQUENCE [LARGE SCALE GENOMIC DNA]</scope>
    <source>
        <strain evidence="4 5">P4T</strain>
    </source>
</reference>
<dbReference type="SFLD" id="SFLDF00288">
    <property type="entry name" value="HemN-like__clustered_with_nucl"/>
    <property type="match status" value="1"/>
</dbReference>
<organism evidence="4 5">
    <name type="scientific">Imperialibacter roseus</name>
    <dbReference type="NCBI Taxonomy" id="1324217"/>
    <lineage>
        <taxon>Bacteria</taxon>
        <taxon>Pseudomonadati</taxon>
        <taxon>Bacteroidota</taxon>
        <taxon>Cytophagia</taxon>
        <taxon>Cytophagales</taxon>
        <taxon>Flammeovirgaceae</taxon>
        <taxon>Imperialibacter</taxon>
    </lineage>
</organism>
<evidence type="ECO:0000256" key="2">
    <source>
        <dbReference type="RuleBase" id="RU364116"/>
    </source>
</evidence>
<proteinExistence type="inferred from homology"/>
<evidence type="ECO:0000259" key="3">
    <source>
        <dbReference type="PROSITE" id="PS51918"/>
    </source>
</evidence>
<comment type="similarity">
    <text evidence="1">Belongs to the anaerobic coproporphyrinogen-III oxidase family. HemW subfamily.</text>
</comment>
<dbReference type="InterPro" id="IPR023404">
    <property type="entry name" value="rSAM_horseshoe"/>
</dbReference>
<dbReference type="InterPro" id="IPR004559">
    <property type="entry name" value="HemW-like"/>
</dbReference>
<keyword evidence="2" id="KW-0949">S-adenosyl-L-methionine</keyword>
<dbReference type="InterPro" id="IPR034505">
    <property type="entry name" value="Coproporphyrinogen-III_oxidase"/>
</dbReference>
<dbReference type="Proteomes" id="UP001302349">
    <property type="component" value="Chromosome"/>
</dbReference>
<dbReference type="InterPro" id="IPR058240">
    <property type="entry name" value="rSAM_sf"/>
</dbReference>
<dbReference type="SMART" id="SM00729">
    <property type="entry name" value="Elp3"/>
    <property type="match status" value="1"/>
</dbReference>
<protein>
    <recommendedName>
        <fullName evidence="2">Heme chaperone HemW</fullName>
    </recommendedName>
</protein>
<keyword evidence="2" id="KW-0004">4Fe-4S</keyword>
<dbReference type="NCBIfam" id="TIGR00539">
    <property type="entry name" value="hemN_rel"/>
    <property type="match status" value="1"/>
</dbReference>
<accession>A0ABZ0ILR1</accession>
<dbReference type="SFLD" id="SFLDF00562">
    <property type="entry name" value="HemN-like__clustered_with_heat"/>
    <property type="match status" value="1"/>
</dbReference>
<dbReference type="InterPro" id="IPR007197">
    <property type="entry name" value="rSAM"/>
</dbReference>
<evidence type="ECO:0000256" key="1">
    <source>
        <dbReference type="ARBA" id="ARBA00006100"/>
    </source>
</evidence>
<keyword evidence="2" id="KW-0411">Iron-sulfur</keyword>
<keyword evidence="2" id="KW-0408">Iron</keyword>
<feature type="domain" description="Radical SAM core" evidence="3">
    <location>
        <begin position="1"/>
        <end position="231"/>
    </location>
</feature>
<evidence type="ECO:0000313" key="5">
    <source>
        <dbReference type="Proteomes" id="UP001302349"/>
    </source>
</evidence>
<dbReference type="InterPro" id="IPR006638">
    <property type="entry name" value="Elp3/MiaA/NifB-like_rSAM"/>
</dbReference>
<dbReference type="SUPFAM" id="SSF102114">
    <property type="entry name" value="Radical SAM enzymes"/>
    <property type="match status" value="1"/>
</dbReference>
<keyword evidence="2" id="KW-0349">Heme</keyword>
<dbReference type="CDD" id="cd01335">
    <property type="entry name" value="Radical_SAM"/>
    <property type="match status" value="1"/>
</dbReference>
<dbReference type="SFLD" id="SFLDG01065">
    <property type="entry name" value="anaerobic_coproporphyrinogen-I"/>
    <property type="match status" value="1"/>
</dbReference>
<dbReference type="Gene3D" id="3.80.30.20">
    <property type="entry name" value="tm_1862 like domain"/>
    <property type="match status" value="1"/>
</dbReference>